<dbReference type="Proteomes" id="UP000007796">
    <property type="component" value="Unassembled WGS sequence"/>
</dbReference>
<dbReference type="GeneID" id="25979821"/>
<dbReference type="OrthoDB" id="5424209at2759"/>
<dbReference type="AlphaFoldDB" id="F0XL92"/>
<dbReference type="Pfam" id="PF13391">
    <property type="entry name" value="HNH_2"/>
    <property type="match status" value="1"/>
</dbReference>
<dbReference type="EMBL" id="GL629794">
    <property type="protein sequence ID" value="EFX01451.1"/>
    <property type="molecule type" value="Genomic_DNA"/>
</dbReference>
<accession>F0XL92</accession>
<proteinExistence type="predicted"/>
<dbReference type="RefSeq" id="XP_014170933.1">
    <property type="nucleotide sequence ID" value="XM_014315458.1"/>
</dbReference>
<evidence type="ECO:0000259" key="1">
    <source>
        <dbReference type="Pfam" id="PF13391"/>
    </source>
</evidence>
<name>F0XL92_GROCL</name>
<evidence type="ECO:0000313" key="2">
    <source>
        <dbReference type="EMBL" id="EFX01451.1"/>
    </source>
</evidence>
<dbReference type="InParanoid" id="F0XL92"/>
<evidence type="ECO:0000313" key="3">
    <source>
        <dbReference type="Proteomes" id="UP000007796"/>
    </source>
</evidence>
<feature type="domain" description="HNH nuclease" evidence="1">
    <location>
        <begin position="360"/>
        <end position="458"/>
    </location>
</feature>
<gene>
    <name evidence="2" type="ORF">CMQ_6393</name>
</gene>
<sequence>MAVSSVDLLMGFSKPSEDEETYYFDGLAGSPRLIAKTSTTPWETHTDINSRSKRISTVGDHHLVHKWCPELRTGIVRALSNPGARPSSMGTSNVGGAADMMIHAEALADPDSQDGSVTLNLDANGFLQLHGRDIPPQPPFACDDRTSHLVAKRGQTTGLRFGITNEIEAVRRTPFGKGQSLVSYHLLVLDFVGGHFSQPGDSGSSVFDWTGRVMGILDGGERVKNVVRYMKKYHLETGAGLPDVSDVPSQESLPEGFAQLTASAILGLDEPIEPLGDAMPGEDPSPDVTFVTPIQWILEDIREFAGFLVAGGQAPAPLPTPPSPEATAAVDLAMATIETATRAEQTRLRRDCLRRDGYRCVYSGSWEMDVHDDQIVLPPRGAMRTSTECAHIIPFALGSFNENDATETRDKAIIWFALHRYFPALREKITARNINQRANAVTLDSSVHKIFGKCKLAFSPSDEFKERFSTVPAH</sequence>
<dbReference type="InterPro" id="IPR003615">
    <property type="entry name" value="HNH_nuc"/>
</dbReference>
<organism evidence="3">
    <name type="scientific">Grosmannia clavigera (strain kw1407 / UAMH 11150)</name>
    <name type="common">Blue stain fungus</name>
    <name type="synonym">Graphiocladiella clavigera</name>
    <dbReference type="NCBI Taxonomy" id="655863"/>
    <lineage>
        <taxon>Eukaryota</taxon>
        <taxon>Fungi</taxon>
        <taxon>Dikarya</taxon>
        <taxon>Ascomycota</taxon>
        <taxon>Pezizomycotina</taxon>
        <taxon>Sordariomycetes</taxon>
        <taxon>Sordariomycetidae</taxon>
        <taxon>Ophiostomatales</taxon>
        <taxon>Ophiostomataceae</taxon>
        <taxon>Leptographium</taxon>
    </lineage>
</organism>
<reference evidence="2 3" key="1">
    <citation type="journal article" date="2011" name="Proc. Natl. Acad. Sci. U.S.A.">
        <title>Genome and transcriptome analyses of the mountain pine beetle-fungal symbiont Grosmannia clavigera, a lodgepole pine pathogen.</title>
        <authorList>
            <person name="DiGuistini S."/>
            <person name="Wang Y."/>
            <person name="Liao N.Y."/>
            <person name="Taylor G."/>
            <person name="Tanguay P."/>
            <person name="Feau N."/>
            <person name="Henrissat B."/>
            <person name="Chan S.K."/>
            <person name="Hesse-Orce U."/>
            <person name="Alamouti S.M."/>
            <person name="Tsui C.K.M."/>
            <person name="Docking R.T."/>
            <person name="Levasseur A."/>
            <person name="Haridas S."/>
            <person name="Robertson G."/>
            <person name="Birol I."/>
            <person name="Holt R.A."/>
            <person name="Marra M.A."/>
            <person name="Hamelin R.C."/>
            <person name="Hirst M."/>
            <person name="Jones S.J.M."/>
            <person name="Bohlmann J."/>
            <person name="Breuil C."/>
        </authorList>
    </citation>
    <scope>NUCLEOTIDE SEQUENCE [LARGE SCALE GENOMIC DNA]</scope>
    <source>
        <strain evidence="3">kw1407 / UAMH 11150</strain>
    </source>
</reference>
<dbReference type="STRING" id="655863.F0XL92"/>
<dbReference type="eggNOG" id="ENOG502RPM5">
    <property type="taxonomic scope" value="Eukaryota"/>
</dbReference>
<dbReference type="HOGENOM" id="CLU_576254_0_0_1"/>
<keyword evidence="3" id="KW-1185">Reference proteome</keyword>
<protein>
    <recommendedName>
        <fullName evidence="1">HNH nuclease domain-containing protein</fullName>
    </recommendedName>
</protein>